<evidence type="ECO:0000313" key="7">
    <source>
        <dbReference type="Proteomes" id="UP001281761"/>
    </source>
</evidence>
<evidence type="ECO:0000256" key="2">
    <source>
        <dbReference type="ARBA" id="ARBA00009726"/>
    </source>
</evidence>
<comment type="caution">
    <text evidence="6">The sequence shown here is derived from an EMBL/GenBank/DDBJ whole genome shotgun (WGS) entry which is preliminary data.</text>
</comment>
<evidence type="ECO:0000259" key="5">
    <source>
        <dbReference type="Pfam" id="PF00005"/>
    </source>
</evidence>
<dbReference type="InterPro" id="IPR003439">
    <property type="entry name" value="ABC_transporter-like_ATP-bd"/>
</dbReference>
<organism evidence="6 7">
    <name type="scientific">Blattamonas nauphoetae</name>
    <dbReference type="NCBI Taxonomy" id="2049346"/>
    <lineage>
        <taxon>Eukaryota</taxon>
        <taxon>Metamonada</taxon>
        <taxon>Preaxostyla</taxon>
        <taxon>Oxymonadida</taxon>
        <taxon>Blattamonas</taxon>
    </lineage>
</organism>
<dbReference type="InterPro" id="IPR027417">
    <property type="entry name" value="P-loop_NTPase"/>
</dbReference>
<sequence>MLNTLVSDKTFAQFTDVAVSAHRFALTFNRLSDMPLILILNKKSFFFISFIFPTFTTHKSVVITEEIECLSLLSICMQKIFQPYVNPDETGVESKTPSRTPTAFSDFNIFATGDLTAIGGKGVNMSGGQKARIQLTRAVYSDKDIIILDDPLSAIEAHIGRFMMDECICGVLKGETVILMTN</sequence>
<keyword evidence="3" id="KW-0547">Nucleotide-binding</keyword>
<dbReference type="PANTHER" id="PTHR24223">
    <property type="entry name" value="ATP-BINDING CASSETTE SUB-FAMILY C"/>
    <property type="match status" value="1"/>
</dbReference>
<dbReference type="Proteomes" id="UP001281761">
    <property type="component" value="Unassembled WGS sequence"/>
</dbReference>
<keyword evidence="7" id="KW-1185">Reference proteome</keyword>
<gene>
    <name evidence="6" type="ORF">BLNAU_10857</name>
</gene>
<name>A0ABQ9XP57_9EUKA</name>
<dbReference type="InterPro" id="IPR050173">
    <property type="entry name" value="ABC_transporter_C-like"/>
</dbReference>
<evidence type="ECO:0000313" key="6">
    <source>
        <dbReference type="EMBL" id="KAK2954202.1"/>
    </source>
</evidence>
<evidence type="ECO:0000256" key="3">
    <source>
        <dbReference type="ARBA" id="ARBA00022741"/>
    </source>
</evidence>
<dbReference type="Gene3D" id="3.40.50.300">
    <property type="entry name" value="P-loop containing nucleotide triphosphate hydrolases"/>
    <property type="match status" value="1"/>
</dbReference>
<comment type="similarity">
    <text evidence="2">Belongs to the ABC transporter superfamily. ABCC family. Conjugate transporter (TC 3.A.1.208) subfamily.</text>
</comment>
<dbReference type="Pfam" id="PF00005">
    <property type="entry name" value="ABC_tran"/>
    <property type="match status" value="1"/>
</dbReference>
<evidence type="ECO:0000256" key="1">
    <source>
        <dbReference type="ARBA" id="ARBA00004141"/>
    </source>
</evidence>
<protein>
    <submittedName>
        <fullName evidence="6">Multidrug resistance-associated protein</fullName>
    </submittedName>
</protein>
<feature type="domain" description="ABC transporter" evidence="5">
    <location>
        <begin position="84"/>
        <end position="152"/>
    </location>
</feature>
<dbReference type="PANTHER" id="PTHR24223:SF456">
    <property type="entry name" value="MULTIDRUG RESISTANCE-ASSOCIATED PROTEIN LETHAL(2)03659"/>
    <property type="match status" value="1"/>
</dbReference>
<proteinExistence type="inferred from homology"/>
<evidence type="ECO:0000256" key="4">
    <source>
        <dbReference type="ARBA" id="ARBA00022840"/>
    </source>
</evidence>
<keyword evidence="4" id="KW-0067">ATP-binding</keyword>
<reference evidence="6 7" key="1">
    <citation type="journal article" date="2022" name="bioRxiv">
        <title>Genomics of Preaxostyla Flagellates Illuminates Evolutionary Transitions and the Path Towards Mitochondrial Loss.</title>
        <authorList>
            <person name="Novak L.V.F."/>
            <person name="Treitli S.C."/>
            <person name="Pyrih J."/>
            <person name="Halakuc P."/>
            <person name="Pipaliya S.V."/>
            <person name="Vacek V."/>
            <person name="Brzon O."/>
            <person name="Soukal P."/>
            <person name="Eme L."/>
            <person name="Dacks J.B."/>
            <person name="Karnkowska A."/>
            <person name="Elias M."/>
            <person name="Hampl V."/>
        </authorList>
    </citation>
    <scope>NUCLEOTIDE SEQUENCE [LARGE SCALE GENOMIC DNA]</scope>
    <source>
        <strain evidence="6">NAU3</strain>
        <tissue evidence="6">Gut</tissue>
    </source>
</reference>
<dbReference type="EMBL" id="JARBJD010000081">
    <property type="protein sequence ID" value="KAK2954202.1"/>
    <property type="molecule type" value="Genomic_DNA"/>
</dbReference>
<comment type="subcellular location">
    <subcellularLocation>
        <location evidence="1">Membrane</location>
        <topology evidence="1">Multi-pass membrane protein</topology>
    </subcellularLocation>
</comment>
<dbReference type="SUPFAM" id="SSF52540">
    <property type="entry name" value="P-loop containing nucleoside triphosphate hydrolases"/>
    <property type="match status" value="1"/>
</dbReference>
<accession>A0ABQ9XP57</accession>